<dbReference type="EMBL" id="AP028907">
    <property type="protein sequence ID" value="BES82281.1"/>
    <property type="molecule type" value="Genomic_DNA"/>
</dbReference>
<dbReference type="Proteomes" id="UP001341135">
    <property type="component" value="Chromosome"/>
</dbReference>
<keyword evidence="1" id="KW-0812">Transmembrane</keyword>
<evidence type="ECO:0000256" key="1">
    <source>
        <dbReference type="SAM" id="Phobius"/>
    </source>
</evidence>
<evidence type="ECO:0000313" key="2">
    <source>
        <dbReference type="EMBL" id="BES82281.1"/>
    </source>
</evidence>
<feature type="transmembrane region" description="Helical" evidence="1">
    <location>
        <begin position="201"/>
        <end position="220"/>
    </location>
</feature>
<evidence type="ECO:0000313" key="3">
    <source>
        <dbReference type="Proteomes" id="UP001341135"/>
    </source>
</evidence>
<protein>
    <submittedName>
        <fullName evidence="2">Uncharacterized protein</fullName>
    </submittedName>
</protein>
<accession>A0ABM8IZQ0</accession>
<keyword evidence="3" id="KW-1185">Reference proteome</keyword>
<proteinExistence type="predicted"/>
<keyword evidence="1" id="KW-1133">Transmembrane helix</keyword>
<organism evidence="2 3">
    <name type="scientific">Pyrodictium abyssi</name>
    <dbReference type="NCBI Taxonomy" id="54256"/>
    <lineage>
        <taxon>Archaea</taxon>
        <taxon>Thermoproteota</taxon>
        <taxon>Thermoprotei</taxon>
        <taxon>Desulfurococcales</taxon>
        <taxon>Pyrodictiaceae</taxon>
        <taxon>Pyrodictium</taxon>
    </lineage>
</organism>
<gene>
    <name evidence="2" type="ORF">PABY_18480</name>
</gene>
<name>A0ABM8IZQ0_9CREN</name>
<sequence>MLAALGLLLYYFTVAMYAPLYSKAMNYKEALHEYERLLHVLEESGIIEEYRSLAEQLPTLEKMIEEYSMVAGNASEGLELLETFYNVTHSGWYNKTMDRLAELAEKPAAALLGLGASLKDLVKAMRQAQETSANMKKLASLLREVDTARLKSYMGTLDKLVKAMPPSRLEESMKETKAALKTADELLAKLELMSPGKLRSGALAVTVVGLALAALGAVAGRRCGAAGS</sequence>
<reference evidence="2 3" key="1">
    <citation type="submission" date="2023-09" db="EMBL/GenBank/DDBJ databases">
        <title>Pyrofollis japonicus gen. nov. sp. nov., a novel member of the family Pyrodictiaceae isolated from the Iheya North hydrothermal field.</title>
        <authorList>
            <person name="Miyazaki U."/>
            <person name="Sanari M."/>
            <person name="Tame A."/>
            <person name="Kitajima M."/>
            <person name="Okamoto A."/>
            <person name="Sawayama S."/>
            <person name="Miyazaki J."/>
            <person name="Takai K."/>
            <person name="Nakagawa S."/>
        </authorList>
    </citation>
    <scope>NUCLEOTIDE SEQUENCE [LARGE SCALE GENOMIC DNA]</scope>
    <source>
        <strain evidence="2 3">AV2</strain>
    </source>
</reference>
<keyword evidence="1" id="KW-0472">Membrane</keyword>